<comment type="caution">
    <text evidence="10">The sequence shown here is derived from an EMBL/GenBank/DDBJ whole genome shotgun (WGS) entry which is preliminary data.</text>
</comment>
<dbReference type="GO" id="GO:0005829">
    <property type="term" value="C:cytosol"/>
    <property type="evidence" value="ECO:0007669"/>
    <property type="project" value="TreeGrafter"/>
</dbReference>
<accession>A0A8H7Q353</accession>
<comment type="catalytic activity">
    <reaction evidence="1 7">
        <text>Thiol-dependent hydrolysis of ester, thioester, amide, peptide and isopeptide bonds formed by the C-terminal Gly of ubiquitin (a 76-residue protein attached to proteins as an intracellular targeting signal).</text>
        <dbReference type="EC" id="3.4.19.12"/>
    </reaction>
</comment>
<dbReference type="SUPFAM" id="SSF54001">
    <property type="entry name" value="Cysteine proteinases"/>
    <property type="match status" value="1"/>
</dbReference>
<evidence type="ECO:0000313" key="10">
    <source>
        <dbReference type="EMBL" id="KAG2184453.1"/>
    </source>
</evidence>
<dbReference type="Gene3D" id="3.90.70.10">
    <property type="entry name" value="Cysteine proteinases"/>
    <property type="match status" value="1"/>
</dbReference>
<dbReference type="PROSITE" id="PS00972">
    <property type="entry name" value="USP_1"/>
    <property type="match status" value="1"/>
</dbReference>
<evidence type="ECO:0000256" key="1">
    <source>
        <dbReference type="ARBA" id="ARBA00000707"/>
    </source>
</evidence>
<dbReference type="InterPro" id="IPR018200">
    <property type="entry name" value="USP_CS"/>
</dbReference>
<dbReference type="PROSITE" id="PS50235">
    <property type="entry name" value="USP_3"/>
    <property type="match status" value="1"/>
</dbReference>
<name>A0A8H7Q353_MORIS</name>
<keyword evidence="6 7" id="KW-0788">Thiol protease</keyword>
<evidence type="ECO:0000259" key="9">
    <source>
        <dbReference type="PROSITE" id="PS50235"/>
    </source>
</evidence>
<evidence type="ECO:0000256" key="2">
    <source>
        <dbReference type="ARBA" id="ARBA00009085"/>
    </source>
</evidence>
<proteinExistence type="inferred from homology"/>
<dbReference type="CDD" id="cd02662">
    <property type="entry name" value="Peptidase_C19F"/>
    <property type="match status" value="1"/>
</dbReference>
<dbReference type="InterPro" id="IPR038765">
    <property type="entry name" value="Papain-like_cys_pep_sf"/>
</dbReference>
<sequence length="592" mass="65561">MTSSNYQLPAIAAVAGLAIAASSLALSSTSQTAEQRKRKRRIKAKLQREREGRFVMGLINSGNSCFLNSVLQALATLPSLRSYLAERVDDPGDEAVVAVPQQNRDYILASVAYALYQTIEALNKPLSRSKSLLPTDIVRALERTTNCTISRQQQDAHELFQIISSTLTSEEEKQYREAPTSLFDASVVRNMALEKNALPVSNSMLDSLETSSMSSVGTLGSMWSSFSVTTVGGHLRPRVRRPRNPFTGLAASKVSCLKCGYTAAIRHHTFDNISLTVPQLISCTLEDCFGLYTKVDTLTDFQCRRCAITDTISSLKNAIENSKKRNRDTPNGADSGKIFANGTGNQISQMQKDIETLEQALRINVEQQLPNIKLTPSKLPTRTTKQTMFANPPKALCLHLSRSVYHPSGHIQKNHCRVKFTEEIDLAPFTTNGFLNTVDPQSSLSTPQPSSSNHDSHQNGNSLGSSRRNFVYLRNMALGHRGLVGGTGLNVALGKKPLDTLRPTFSVPIAATRPVKYRLQAMIVHYGNHDSGHFVTFRRKKLPTGHQVMRPGETPEPEETKFWRVSDDSVDEVDLHTVLSSEAYMLFYEREE</sequence>
<feature type="region of interest" description="Disordered" evidence="8">
    <location>
        <begin position="321"/>
        <end position="342"/>
    </location>
</feature>
<dbReference type="PROSITE" id="PS00973">
    <property type="entry name" value="USP_2"/>
    <property type="match status" value="1"/>
</dbReference>
<evidence type="ECO:0000256" key="8">
    <source>
        <dbReference type="SAM" id="MobiDB-lite"/>
    </source>
</evidence>
<keyword evidence="3 7" id="KW-0645">Protease</keyword>
<dbReference type="EC" id="3.4.19.12" evidence="7"/>
<evidence type="ECO:0000256" key="7">
    <source>
        <dbReference type="RuleBase" id="RU366025"/>
    </source>
</evidence>
<dbReference type="PANTHER" id="PTHR24006">
    <property type="entry name" value="UBIQUITIN CARBOXYL-TERMINAL HYDROLASE"/>
    <property type="match status" value="1"/>
</dbReference>
<keyword evidence="5 7" id="KW-0378">Hydrolase</keyword>
<organism evidence="10 11">
    <name type="scientific">Mortierella isabellina</name>
    <name type="common">Filamentous fungus</name>
    <name type="synonym">Umbelopsis isabellina</name>
    <dbReference type="NCBI Taxonomy" id="91625"/>
    <lineage>
        <taxon>Eukaryota</taxon>
        <taxon>Fungi</taxon>
        <taxon>Fungi incertae sedis</taxon>
        <taxon>Mucoromycota</taxon>
        <taxon>Mucoromycotina</taxon>
        <taxon>Umbelopsidomycetes</taxon>
        <taxon>Umbelopsidales</taxon>
        <taxon>Umbelopsidaceae</taxon>
        <taxon>Umbelopsis</taxon>
    </lineage>
</organism>
<evidence type="ECO:0000256" key="3">
    <source>
        <dbReference type="ARBA" id="ARBA00022670"/>
    </source>
</evidence>
<gene>
    <name evidence="10" type="ORF">INT43_000362</name>
</gene>
<feature type="domain" description="USP" evidence="9">
    <location>
        <begin position="56"/>
        <end position="591"/>
    </location>
</feature>
<dbReference type="PANTHER" id="PTHR24006:SF888">
    <property type="entry name" value="UBIQUITIN CARBOXYL-TERMINAL HYDROLASE 30"/>
    <property type="match status" value="1"/>
</dbReference>
<evidence type="ECO:0000256" key="6">
    <source>
        <dbReference type="ARBA" id="ARBA00022807"/>
    </source>
</evidence>
<dbReference type="EMBL" id="JAEPQZ010000002">
    <property type="protein sequence ID" value="KAG2184453.1"/>
    <property type="molecule type" value="Genomic_DNA"/>
</dbReference>
<feature type="region of interest" description="Disordered" evidence="8">
    <location>
        <begin position="437"/>
        <end position="465"/>
    </location>
</feature>
<evidence type="ECO:0000313" key="11">
    <source>
        <dbReference type="Proteomes" id="UP000654370"/>
    </source>
</evidence>
<keyword evidence="4 7" id="KW-0833">Ubl conjugation pathway</keyword>
<dbReference type="GO" id="GO:0016579">
    <property type="term" value="P:protein deubiquitination"/>
    <property type="evidence" value="ECO:0007669"/>
    <property type="project" value="InterPro"/>
</dbReference>
<dbReference type="InterPro" id="IPR050164">
    <property type="entry name" value="Peptidase_C19"/>
</dbReference>
<protein>
    <recommendedName>
        <fullName evidence="7">Ubiquitin carboxyl-terminal hydrolase</fullName>
        <ecNumber evidence="7">3.4.19.12</ecNumber>
    </recommendedName>
</protein>
<evidence type="ECO:0000256" key="5">
    <source>
        <dbReference type="ARBA" id="ARBA00022801"/>
    </source>
</evidence>
<dbReference type="GO" id="GO:0005634">
    <property type="term" value="C:nucleus"/>
    <property type="evidence" value="ECO:0007669"/>
    <property type="project" value="TreeGrafter"/>
</dbReference>
<dbReference type="InterPro" id="IPR028889">
    <property type="entry name" value="USP"/>
</dbReference>
<keyword evidence="11" id="KW-1185">Reference proteome</keyword>
<dbReference type="GO" id="GO:0006508">
    <property type="term" value="P:proteolysis"/>
    <property type="evidence" value="ECO:0007669"/>
    <property type="project" value="UniProtKB-KW"/>
</dbReference>
<dbReference type="OrthoDB" id="2020758at2759"/>
<dbReference type="InterPro" id="IPR001394">
    <property type="entry name" value="Peptidase_C19_UCH"/>
</dbReference>
<dbReference type="Proteomes" id="UP000654370">
    <property type="component" value="Unassembled WGS sequence"/>
</dbReference>
<feature type="compositionally biased region" description="Low complexity" evidence="8">
    <location>
        <begin position="440"/>
        <end position="452"/>
    </location>
</feature>
<evidence type="ECO:0000256" key="4">
    <source>
        <dbReference type="ARBA" id="ARBA00022786"/>
    </source>
</evidence>
<reference evidence="10" key="1">
    <citation type="submission" date="2020-12" db="EMBL/GenBank/DDBJ databases">
        <title>Metabolic potential, ecology and presence of endohyphal bacteria is reflected in genomic diversity of Mucoromycotina.</title>
        <authorList>
            <person name="Muszewska A."/>
            <person name="Okrasinska A."/>
            <person name="Steczkiewicz K."/>
            <person name="Drgas O."/>
            <person name="Orlowska M."/>
            <person name="Perlinska-Lenart U."/>
            <person name="Aleksandrzak-Piekarczyk T."/>
            <person name="Szatraj K."/>
            <person name="Zielenkiewicz U."/>
            <person name="Pilsyk S."/>
            <person name="Malc E."/>
            <person name="Mieczkowski P."/>
            <person name="Kruszewska J.S."/>
            <person name="Biernat P."/>
            <person name="Pawlowska J."/>
        </authorList>
    </citation>
    <scope>NUCLEOTIDE SEQUENCE</scope>
    <source>
        <strain evidence="10">WA0000067209</strain>
    </source>
</reference>
<dbReference type="GO" id="GO:0004843">
    <property type="term" value="F:cysteine-type deubiquitinase activity"/>
    <property type="evidence" value="ECO:0007669"/>
    <property type="project" value="UniProtKB-UniRule"/>
</dbReference>
<dbReference type="Pfam" id="PF00443">
    <property type="entry name" value="UCH"/>
    <property type="match status" value="1"/>
</dbReference>
<dbReference type="AlphaFoldDB" id="A0A8H7Q353"/>
<comment type="similarity">
    <text evidence="2 7">Belongs to the peptidase C19 family.</text>
</comment>